<keyword evidence="3" id="KW-1185">Reference proteome</keyword>
<dbReference type="Proteomes" id="UP001212997">
    <property type="component" value="Unassembled WGS sequence"/>
</dbReference>
<proteinExistence type="predicted"/>
<keyword evidence="1" id="KW-0732">Signal</keyword>
<evidence type="ECO:0000256" key="1">
    <source>
        <dbReference type="SAM" id="SignalP"/>
    </source>
</evidence>
<evidence type="ECO:0000313" key="2">
    <source>
        <dbReference type="EMBL" id="KAJ3476168.1"/>
    </source>
</evidence>
<gene>
    <name evidence="2" type="ORF">NLI96_g11346</name>
</gene>
<accession>A0AAD5URX8</accession>
<evidence type="ECO:0000313" key="3">
    <source>
        <dbReference type="Proteomes" id="UP001212997"/>
    </source>
</evidence>
<name>A0AAD5URX8_9APHY</name>
<feature type="signal peptide" evidence="1">
    <location>
        <begin position="1"/>
        <end position="21"/>
    </location>
</feature>
<sequence length="134" mass="14862">MMQKTVLLIFALVALFKVAFAAPLVGYYSVSAGPSPDRMRGFSVVFNDKNPRGYDEYIYAREAPLGSHRSYERFFDEETHLYRRAYLAHRRNVWNMGSSITNMHTGVSSVGGTGGGHHPILNKILNALGLPGAL</sequence>
<organism evidence="2 3">
    <name type="scientific">Meripilus lineatus</name>
    <dbReference type="NCBI Taxonomy" id="2056292"/>
    <lineage>
        <taxon>Eukaryota</taxon>
        <taxon>Fungi</taxon>
        <taxon>Dikarya</taxon>
        <taxon>Basidiomycota</taxon>
        <taxon>Agaricomycotina</taxon>
        <taxon>Agaricomycetes</taxon>
        <taxon>Polyporales</taxon>
        <taxon>Meripilaceae</taxon>
        <taxon>Meripilus</taxon>
    </lineage>
</organism>
<comment type="caution">
    <text evidence="2">The sequence shown here is derived from an EMBL/GenBank/DDBJ whole genome shotgun (WGS) entry which is preliminary data.</text>
</comment>
<reference evidence="2" key="1">
    <citation type="submission" date="2022-07" db="EMBL/GenBank/DDBJ databases">
        <title>Genome Sequence of Physisporinus lineatus.</title>
        <authorList>
            <person name="Buettner E."/>
        </authorList>
    </citation>
    <scope>NUCLEOTIDE SEQUENCE</scope>
    <source>
        <strain evidence="2">VT162</strain>
    </source>
</reference>
<dbReference type="EMBL" id="JANAWD010000743">
    <property type="protein sequence ID" value="KAJ3476168.1"/>
    <property type="molecule type" value="Genomic_DNA"/>
</dbReference>
<protein>
    <submittedName>
        <fullName evidence="2">Uncharacterized protein</fullName>
    </submittedName>
</protein>
<feature type="chain" id="PRO_5042222403" evidence="1">
    <location>
        <begin position="22"/>
        <end position="134"/>
    </location>
</feature>
<dbReference type="AlphaFoldDB" id="A0AAD5URX8"/>